<feature type="compositionally biased region" description="Low complexity" evidence="1">
    <location>
        <begin position="227"/>
        <end position="236"/>
    </location>
</feature>
<feature type="chain" id="PRO_5046020609" evidence="2">
    <location>
        <begin position="16"/>
        <end position="245"/>
    </location>
</feature>
<feature type="region of interest" description="Disordered" evidence="1">
    <location>
        <begin position="116"/>
        <end position="245"/>
    </location>
</feature>
<dbReference type="Proteomes" id="UP001497392">
    <property type="component" value="Unassembled WGS sequence"/>
</dbReference>
<evidence type="ECO:0000256" key="1">
    <source>
        <dbReference type="SAM" id="MobiDB-lite"/>
    </source>
</evidence>
<reference evidence="3 4" key="1">
    <citation type="submission" date="2024-06" db="EMBL/GenBank/DDBJ databases">
        <authorList>
            <person name="Kraege A."/>
            <person name="Thomma B."/>
        </authorList>
    </citation>
    <scope>NUCLEOTIDE SEQUENCE [LARGE SCALE GENOMIC DNA]</scope>
</reference>
<name>A0ABP1FNR6_9CHLO</name>
<proteinExistence type="predicted"/>
<keyword evidence="4" id="KW-1185">Reference proteome</keyword>
<feature type="compositionally biased region" description="Pro residues" evidence="1">
    <location>
        <begin position="208"/>
        <end position="226"/>
    </location>
</feature>
<dbReference type="PRINTS" id="PR01217">
    <property type="entry name" value="PRICHEXTENSN"/>
</dbReference>
<feature type="compositionally biased region" description="Pro residues" evidence="1">
    <location>
        <begin position="143"/>
        <end position="163"/>
    </location>
</feature>
<comment type="caution">
    <text evidence="3">The sequence shown here is derived from an EMBL/GenBank/DDBJ whole genome shotgun (WGS) entry which is preliminary data.</text>
</comment>
<feature type="compositionally biased region" description="Pro residues" evidence="1">
    <location>
        <begin position="181"/>
        <end position="200"/>
    </location>
</feature>
<gene>
    <name evidence="3" type="primary">g2297</name>
    <name evidence="3" type="ORF">VP750_LOCUS1968</name>
</gene>
<protein>
    <submittedName>
        <fullName evidence="3">G2297 protein</fullName>
    </submittedName>
</protein>
<keyword evidence="2" id="KW-0732">Signal</keyword>
<evidence type="ECO:0000256" key="2">
    <source>
        <dbReference type="SAM" id="SignalP"/>
    </source>
</evidence>
<accession>A0ABP1FNR6</accession>
<dbReference type="EMBL" id="CAXHTA020000003">
    <property type="protein sequence ID" value="CAL5220309.1"/>
    <property type="molecule type" value="Genomic_DNA"/>
</dbReference>
<sequence length="245" mass="26635">MFSLNLIVLWLGTEGLYELYHQGWRRGYANATATHIPPPGAPPPTGWIIPPLHTREGTPWYAPLGSPMHSVNLPPPAPKQRLRRALSVPISILATTNPPRPAQDFHPTKRTLLDALRERTPPPPSNQGTLWNLQPSSPVYSVPLPPPAPPSPDESWRTPPPPSNQGTLWNLQPSSPVYSVPLPPPAPPSPDESWRTPPPQTREGTPWNSPPPPPTNASNPTPPPPASETSKAPSTTKLLEILGEQ</sequence>
<evidence type="ECO:0000313" key="3">
    <source>
        <dbReference type="EMBL" id="CAL5220309.1"/>
    </source>
</evidence>
<evidence type="ECO:0000313" key="4">
    <source>
        <dbReference type="Proteomes" id="UP001497392"/>
    </source>
</evidence>
<feature type="signal peptide" evidence="2">
    <location>
        <begin position="1"/>
        <end position="15"/>
    </location>
</feature>
<organism evidence="3 4">
    <name type="scientific">Coccomyxa viridis</name>
    <dbReference type="NCBI Taxonomy" id="1274662"/>
    <lineage>
        <taxon>Eukaryota</taxon>
        <taxon>Viridiplantae</taxon>
        <taxon>Chlorophyta</taxon>
        <taxon>core chlorophytes</taxon>
        <taxon>Trebouxiophyceae</taxon>
        <taxon>Trebouxiophyceae incertae sedis</taxon>
        <taxon>Coccomyxaceae</taxon>
        <taxon>Coccomyxa</taxon>
    </lineage>
</organism>